<comment type="similarity">
    <text evidence="1">Belongs to the CSN7/EIF3M family. CSN7 subfamily.</text>
</comment>
<dbReference type="Pfam" id="PF01399">
    <property type="entry name" value="PCI"/>
    <property type="match status" value="1"/>
</dbReference>
<dbReference type="PROSITE" id="PS50250">
    <property type="entry name" value="PCI"/>
    <property type="match status" value="1"/>
</dbReference>
<dbReference type="PANTHER" id="PTHR15350">
    <property type="entry name" value="COP9 SIGNALOSOME COMPLEX SUBUNIT 7/DENDRITIC CELL PROTEIN GA17"/>
    <property type="match status" value="1"/>
</dbReference>
<evidence type="ECO:0000256" key="2">
    <source>
        <dbReference type="ARBA" id="ARBA00022790"/>
    </source>
</evidence>
<comment type="caution">
    <text evidence="5">The sequence shown here is derived from an EMBL/GenBank/DDBJ whole genome shotgun (WGS) entry which is preliminary data.</text>
</comment>
<dbReference type="AlphaFoldDB" id="A0A168ADZ8"/>
<dbReference type="Pfam" id="PF22061">
    <property type="entry name" value="CSN7_HB_subdom"/>
    <property type="match status" value="1"/>
</dbReference>
<dbReference type="InterPro" id="IPR045237">
    <property type="entry name" value="COPS7/eIF3m"/>
</dbReference>
<evidence type="ECO:0000256" key="3">
    <source>
        <dbReference type="SAM" id="MobiDB-lite"/>
    </source>
</evidence>
<feature type="region of interest" description="Disordered" evidence="3">
    <location>
        <begin position="258"/>
        <end position="278"/>
    </location>
</feature>
<organism evidence="5 6">
    <name type="scientific">Moelleriella libera RCEF 2490</name>
    <dbReference type="NCBI Taxonomy" id="1081109"/>
    <lineage>
        <taxon>Eukaryota</taxon>
        <taxon>Fungi</taxon>
        <taxon>Dikarya</taxon>
        <taxon>Ascomycota</taxon>
        <taxon>Pezizomycotina</taxon>
        <taxon>Sordariomycetes</taxon>
        <taxon>Hypocreomycetidae</taxon>
        <taxon>Hypocreales</taxon>
        <taxon>Clavicipitaceae</taxon>
        <taxon>Moelleriella</taxon>
    </lineage>
</organism>
<sequence length="278" mass="30763">MEQTKALNALEPFLALSKSAAHPRAAADLITQATSAPDTYIFAELLQQPQIQVLAQNDQFSSHLRLLQFFSYGTWQSYHDDTSGLPSLNDAQTLKLRQLSLVSLARDRSNLSYGALHKALGLSSARELEELVITAMYAGLLHATLDPANEAVQVTSVAPLRDLQPDAIPAMVQALRNWSERCDSTLGDLEAQIRTIRASAAVRQNEKRAAENKLQSLVRDAQEPDKVYELTSRESLPGMGFNKRSMAETANPIFDAMMESEDAYGSEERGQRANKRKM</sequence>
<dbReference type="PANTHER" id="PTHR15350:SF5">
    <property type="entry name" value="COP9 SIGNALOSOME COMPLEX SUBUNIT 7"/>
    <property type="match status" value="1"/>
</dbReference>
<proteinExistence type="inferred from homology"/>
<evidence type="ECO:0000313" key="5">
    <source>
        <dbReference type="EMBL" id="KZZ93811.1"/>
    </source>
</evidence>
<name>A0A168ADZ8_9HYPO</name>
<dbReference type="GO" id="GO:0008180">
    <property type="term" value="C:COP9 signalosome"/>
    <property type="evidence" value="ECO:0007669"/>
    <property type="project" value="UniProtKB-KW"/>
</dbReference>
<dbReference type="EMBL" id="AZGY01000012">
    <property type="protein sequence ID" value="KZZ93811.1"/>
    <property type="molecule type" value="Genomic_DNA"/>
</dbReference>
<dbReference type="SMART" id="SM00088">
    <property type="entry name" value="PINT"/>
    <property type="match status" value="1"/>
</dbReference>
<feature type="domain" description="PCI" evidence="4">
    <location>
        <begin position="2"/>
        <end position="159"/>
    </location>
</feature>
<evidence type="ECO:0000313" key="6">
    <source>
        <dbReference type="Proteomes" id="UP000078544"/>
    </source>
</evidence>
<keyword evidence="6" id="KW-1185">Reference proteome</keyword>
<reference evidence="5 6" key="1">
    <citation type="journal article" date="2016" name="Genome Biol. Evol.">
        <title>Divergent and convergent evolution of fungal pathogenicity.</title>
        <authorList>
            <person name="Shang Y."/>
            <person name="Xiao G."/>
            <person name="Zheng P."/>
            <person name="Cen K."/>
            <person name="Zhan S."/>
            <person name="Wang C."/>
        </authorList>
    </citation>
    <scope>NUCLEOTIDE SEQUENCE [LARGE SCALE GENOMIC DNA]</scope>
    <source>
        <strain evidence="5 6">RCEF 2490</strain>
    </source>
</reference>
<gene>
    <name evidence="5" type="ORF">AAL_05527</name>
</gene>
<keyword evidence="2" id="KW-0736">Signalosome</keyword>
<accession>A0A168ADZ8</accession>
<dbReference type="InterPro" id="IPR000717">
    <property type="entry name" value="PCI_dom"/>
</dbReference>
<evidence type="ECO:0000259" key="4">
    <source>
        <dbReference type="PROSITE" id="PS50250"/>
    </source>
</evidence>
<dbReference type="OrthoDB" id="10265275at2759"/>
<evidence type="ECO:0000256" key="1">
    <source>
        <dbReference type="ARBA" id="ARBA00008482"/>
    </source>
</evidence>
<protein>
    <submittedName>
        <fullName evidence="5">COP9 signalosome subunit 7 (CsnG)</fullName>
    </submittedName>
</protein>
<dbReference type="Proteomes" id="UP000078544">
    <property type="component" value="Unassembled WGS sequence"/>
</dbReference>
<dbReference type="STRING" id="1081109.A0A168ADZ8"/>